<keyword evidence="2" id="KW-0217">Developmental protein</keyword>
<sequence length="363" mass="40548">MPDGPAEFPRPGDSGDNMRQQLQSDFDPPNMSFWTRFQEQRMSPLLKRDNASSGLEVIATTALALNQRRRIQEAACLPVGDERDEQCCTRADSMQHTSEIPSSPMGHDHDAKSRKRQRRNHLEPFTSTKKGARVFTPEQQELLRTVFAENPYPSRELVQQLAHAFDHPVRKLTTWFNNRRARIRRAQHEQASQRQKKATSTSEAGALGLNRVTTTRIPKDDRVISKALVLPTSGNENFVDSPLRARFIATEQRYPAPIARSSKANASHFWKPSESASCHSLADRESERADNAESPAIMAADYVPLNHAKTSSMTSPVCSECFQSGPQQTTQCIMAHQSLPSLLGQAASESTATPGKDAGFRRR</sequence>
<proteinExistence type="predicted"/>
<feature type="region of interest" description="Disordered" evidence="8">
    <location>
        <begin position="186"/>
        <end position="207"/>
    </location>
</feature>
<dbReference type="Proteomes" id="UP000530660">
    <property type="component" value="Unassembled WGS sequence"/>
</dbReference>
<feature type="compositionally biased region" description="Polar residues" evidence="8">
    <location>
        <begin position="189"/>
        <end position="203"/>
    </location>
</feature>
<evidence type="ECO:0000256" key="8">
    <source>
        <dbReference type="SAM" id="MobiDB-lite"/>
    </source>
</evidence>
<organism evidence="10 11">
    <name type="scientific">Cyanidiococcus yangmingshanensis</name>
    <dbReference type="NCBI Taxonomy" id="2690220"/>
    <lineage>
        <taxon>Eukaryota</taxon>
        <taxon>Rhodophyta</taxon>
        <taxon>Bangiophyceae</taxon>
        <taxon>Cyanidiales</taxon>
        <taxon>Cyanidiaceae</taxon>
        <taxon>Cyanidiococcus</taxon>
    </lineage>
</organism>
<evidence type="ECO:0000256" key="7">
    <source>
        <dbReference type="RuleBase" id="RU000682"/>
    </source>
</evidence>
<comment type="subcellular location">
    <subcellularLocation>
        <location evidence="1 6 7">Nucleus</location>
    </subcellularLocation>
</comment>
<dbReference type="CDD" id="cd00086">
    <property type="entry name" value="homeodomain"/>
    <property type="match status" value="1"/>
</dbReference>
<reference evidence="10 11" key="1">
    <citation type="journal article" date="2020" name="J. Phycol.">
        <title>Comparative genome analysis reveals Cyanidiococcus gen. nov., a new extremophilic red algal genus sister to Cyanidioschyzon (Cyanidioschyzonaceae, Rhodophyta).</title>
        <authorList>
            <person name="Liu S.-L."/>
            <person name="Chiang Y.-R."/>
            <person name="Yoon H.S."/>
            <person name="Fu H.-Y."/>
        </authorList>
    </citation>
    <scope>NUCLEOTIDE SEQUENCE [LARGE SCALE GENOMIC DNA]</scope>
    <source>
        <strain evidence="10 11">THAL066</strain>
    </source>
</reference>
<dbReference type="PROSITE" id="PS50071">
    <property type="entry name" value="HOMEOBOX_2"/>
    <property type="match status" value="1"/>
</dbReference>
<keyword evidence="4 6" id="KW-0371">Homeobox</keyword>
<feature type="region of interest" description="Disordered" evidence="8">
    <location>
        <begin position="90"/>
        <end position="124"/>
    </location>
</feature>
<protein>
    <recommendedName>
        <fullName evidence="9">Homeobox domain-containing protein</fullName>
    </recommendedName>
</protein>
<feature type="compositionally biased region" description="Polar residues" evidence="8">
    <location>
        <begin position="92"/>
        <end position="101"/>
    </location>
</feature>
<feature type="DNA-binding region" description="Homeobox" evidence="6">
    <location>
        <begin position="128"/>
        <end position="187"/>
    </location>
</feature>
<evidence type="ECO:0000313" key="11">
    <source>
        <dbReference type="Proteomes" id="UP000530660"/>
    </source>
</evidence>
<keyword evidence="3 6" id="KW-0238">DNA-binding</keyword>
<dbReference type="GO" id="GO:0005634">
    <property type="term" value="C:nucleus"/>
    <property type="evidence" value="ECO:0007669"/>
    <property type="project" value="UniProtKB-SubCell"/>
</dbReference>
<evidence type="ECO:0000256" key="3">
    <source>
        <dbReference type="ARBA" id="ARBA00023125"/>
    </source>
</evidence>
<keyword evidence="5 6" id="KW-0539">Nucleus</keyword>
<evidence type="ECO:0000256" key="5">
    <source>
        <dbReference type="ARBA" id="ARBA00023242"/>
    </source>
</evidence>
<dbReference type="EMBL" id="VWRR01000013">
    <property type="protein sequence ID" value="KAF6001731.1"/>
    <property type="molecule type" value="Genomic_DNA"/>
</dbReference>
<evidence type="ECO:0000256" key="4">
    <source>
        <dbReference type="ARBA" id="ARBA00023155"/>
    </source>
</evidence>
<dbReference type="GO" id="GO:0000978">
    <property type="term" value="F:RNA polymerase II cis-regulatory region sequence-specific DNA binding"/>
    <property type="evidence" value="ECO:0007669"/>
    <property type="project" value="TreeGrafter"/>
</dbReference>
<keyword evidence="11" id="KW-1185">Reference proteome</keyword>
<evidence type="ECO:0000256" key="2">
    <source>
        <dbReference type="ARBA" id="ARBA00022473"/>
    </source>
</evidence>
<feature type="region of interest" description="Disordered" evidence="8">
    <location>
        <begin position="344"/>
        <end position="363"/>
    </location>
</feature>
<comment type="caution">
    <text evidence="10">The sequence shown here is derived from an EMBL/GenBank/DDBJ whole genome shotgun (WGS) entry which is preliminary data.</text>
</comment>
<evidence type="ECO:0000313" key="10">
    <source>
        <dbReference type="EMBL" id="KAF6001731.1"/>
    </source>
</evidence>
<dbReference type="InterPro" id="IPR001356">
    <property type="entry name" value="HD"/>
</dbReference>
<feature type="region of interest" description="Disordered" evidence="8">
    <location>
        <begin position="1"/>
        <end position="31"/>
    </location>
</feature>
<name>A0A7J7IHD6_9RHOD</name>
<gene>
    <name evidence="10" type="ORF">F1559_002468</name>
</gene>
<dbReference type="SMART" id="SM00389">
    <property type="entry name" value="HOX"/>
    <property type="match status" value="1"/>
</dbReference>
<dbReference type="GO" id="GO:0000981">
    <property type="term" value="F:DNA-binding transcription factor activity, RNA polymerase II-specific"/>
    <property type="evidence" value="ECO:0007669"/>
    <property type="project" value="TreeGrafter"/>
</dbReference>
<dbReference type="PANTHER" id="PTHR45793">
    <property type="entry name" value="HOMEOBOX PROTEIN"/>
    <property type="match status" value="1"/>
</dbReference>
<dbReference type="Gene3D" id="1.10.10.60">
    <property type="entry name" value="Homeodomain-like"/>
    <property type="match status" value="1"/>
</dbReference>
<dbReference type="Pfam" id="PF00046">
    <property type="entry name" value="Homeodomain"/>
    <property type="match status" value="1"/>
</dbReference>
<feature type="domain" description="Homeobox" evidence="9">
    <location>
        <begin position="126"/>
        <end position="186"/>
    </location>
</feature>
<dbReference type="PANTHER" id="PTHR45793:SF5">
    <property type="entry name" value="HOMEOTIC PROTEIN OCELLILESS"/>
    <property type="match status" value="1"/>
</dbReference>
<evidence type="ECO:0000256" key="1">
    <source>
        <dbReference type="ARBA" id="ARBA00004123"/>
    </source>
</evidence>
<dbReference type="InterPro" id="IPR009057">
    <property type="entry name" value="Homeodomain-like_sf"/>
</dbReference>
<evidence type="ECO:0000259" key="9">
    <source>
        <dbReference type="PROSITE" id="PS50071"/>
    </source>
</evidence>
<dbReference type="SUPFAM" id="SSF46689">
    <property type="entry name" value="Homeodomain-like"/>
    <property type="match status" value="1"/>
</dbReference>
<dbReference type="AlphaFoldDB" id="A0A7J7IHD6"/>
<dbReference type="OrthoDB" id="5281at2759"/>
<evidence type="ECO:0000256" key="6">
    <source>
        <dbReference type="PROSITE-ProRule" id="PRU00108"/>
    </source>
</evidence>
<accession>A0A7J7IHD6</accession>